<dbReference type="Gene3D" id="1.25.40.10">
    <property type="entry name" value="Tetratricopeptide repeat domain"/>
    <property type="match status" value="3"/>
</dbReference>
<dbReference type="Pfam" id="PF13432">
    <property type="entry name" value="TPR_16"/>
    <property type="match status" value="1"/>
</dbReference>
<dbReference type="AlphaFoldDB" id="A0A538SDB4"/>
<evidence type="ECO:0000256" key="1">
    <source>
        <dbReference type="PROSITE-ProRule" id="PRU00339"/>
    </source>
</evidence>
<feature type="repeat" description="TPR" evidence="1">
    <location>
        <begin position="312"/>
        <end position="345"/>
    </location>
</feature>
<keyword evidence="1" id="KW-0802">TPR repeat</keyword>
<dbReference type="PROSITE" id="PS50005">
    <property type="entry name" value="TPR"/>
    <property type="match status" value="2"/>
</dbReference>
<gene>
    <name evidence="2" type="ORF">E6K72_12310</name>
</gene>
<dbReference type="Pfam" id="PF14559">
    <property type="entry name" value="TPR_19"/>
    <property type="match status" value="1"/>
</dbReference>
<sequence length="512" mass="56788">MVGALVVIAVVASGIWRAGSKGTAVQSLAVLPLANLSMDSSQGYFADAMTDLMITHLARSPYLRVTSRTSTLRYRGGQKSIPDIARELHVDLVVEGSVVREGQRVRITAQLIRAPTDEHVWANTFERDFSHVLALQQDVAQAIAEQIGVKLAPWRTAAAPAANPQTQEEYLRGIYYYGMGDMMKSAAALEHAVMLDPDHALAYAALARTYYFIAFFGDLPPKEAFQRMEEAATKALAKDPTLASAHGSLALVKLHRDWDWAGAEQHFRRALELNPSNADIHHDYAHLLLVMRRDRESVTETERAVALDPFNPMLNACLGWHRLFAGEYDQAIEAATRALQIQPANFWARMNLGWAYEQKAMYPEALTEFKTASEQKPMSMGMSSQMGETATDHPMSMQMAAEAARITASRADLVVLATASLGHALGTAGDRPGARAVLDRLLRQRQHQYVSPYDVALVYAGLGDKDQALDWLQRAYQERSSLLVFALREPRLAPLRTEPRFAALMREFALPQ</sequence>
<dbReference type="PANTHER" id="PTHR12558">
    <property type="entry name" value="CELL DIVISION CYCLE 16,23,27"/>
    <property type="match status" value="1"/>
</dbReference>
<dbReference type="PANTHER" id="PTHR12558:SF13">
    <property type="entry name" value="CELL DIVISION CYCLE PROTEIN 27 HOMOLOG"/>
    <property type="match status" value="1"/>
</dbReference>
<dbReference type="InterPro" id="IPR019734">
    <property type="entry name" value="TPR_rpt"/>
</dbReference>
<dbReference type="Proteomes" id="UP000317716">
    <property type="component" value="Unassembled WGS sequence"/>
</dbReference>
<comment type="caution">
    <text evidence="2">The sequence shown here is derived from an EMBL/GenBank/DDBJ whole genome shotgun (WGS) entry which is preliminary data.</text>
</comment>
<dbReference type="Gene3D" id="3.40.50.10610">
    <property type="entry name" value="ABC-type transport auxiliary lipoprotein component"/>
    <property type="match status" value="1"/>
</dbReference>
<dbReference type="NCBIfam" id="NF047558">
    <property type="entry name" value="TPR_END_plus"/>
    <property type="match status" value="1"/>
</dbReference>
<evidence type="ECO:0000313" key="2">
    <source>
        <dbReference type="EMBL" id="TMQ49368.1"/>
    </source>
</evidence>
<reference evidence="2 3" key="1">
    <citation type="journal article" date="2019" name="Nat. Microbiol.">
        <title>Mediterranean grassland soil C-N compound turnover is dependent on rainfall and depth, and is mediated by genomically divergent microorganisms.</title>
        <authorList>
            <person name="Diamond S."/>
            <person name="Andeer P.F."/>
            <person name="Li Z."/>
            <person name="Crits-Christoph A."/>
            <person name="Burstein D."/>
            <person name="Anantharaman K."/>
            <person name="Lane K.R."/>
            <person name="Thomas B.C."/>
            <person name="Pan C."/>
            <person name="Northen T.R."/>
            <person name="Banfield J.F."/>
        </authorList>
    </citation>
    <scope>NUCLEOTIDE SEQUENCE [LARGE SCALE GENOMIC DNA]</scope>
    <source>
        <strain evidence="2">WS_2</strain>
    </source>
</reference>
<accession>A0A538SDB4</accession>
<dbReference type="InterPro" id="IPR011990">
    <property type="entry name" value="TPR-like_helical_dom_sf"/>
</dbReference>
<protein>
    <submittedName>
        <fullName evidence="2">Tetratricopeptide repeat protein</fullName>
    </submittedName>
</protein>
<dbReference type="SMART" id="SM00028">
    <property type="entry name" value="TPR"/>
    <property type="match status" value="6"/>
</dbReference>
<feature type="repeat" description="TPR" evidence="1">
    <location>
        <begin position="166"/>
        <end position="199"/>
    </location>
</feature>
<organism evidence="2 3">
    <name type="scientific">Eiseniibacteriota bacterium</name>
    <dbReference type="NCBI Taxonomy" id="2212470"/>
    <lineage>
        <taxon>Bacteria</taxon>
        <taxon>Candidatus Eiseniibacteriota</taxon>
    </lineage>
</organism>
<dbReference type="SUPFAM" id="SSF48452">
    <property type="entry name" value="TPR-like"/>
    <property type="match status" value="3"/>
</dbReference>
<dbReference type="EMBL" id="VBOS01000449">
    <property type="protein sequence ID" value="TMQ49368.1"/>
    <property type="molecule type" value="Genomic_DNA"/>
</dbReference>
<proteinExistence type="predicted"/>
<name>A0A538SDB4_UNCEI</name>
<evidence type="ECO:0000313" key="3">
    <source>
        <dbReference type="Proteomes" id="UP000317716"/>
    </source>
</evidence>